<dbReference type="PANTHER" id="PTHR23322">
    <property type="entry name" value="FAS-ASSOCIATED PROTEIN"/>
    <property type="match status" value="1"/>
</dbReference>
<gene>
    <name evidence="3" type="ORF">GSTUAT00005167001</name>
</gene>
<dbReference type="InterPro" id="IPR036249">
    <property type="entry name" value="Thioredoxin-like_sf"/>
</dbReference>
<feature type="non-terminal residue" evidence="3">
    <location>
        <position position="571"/>
    </location>
</feature>
<dbReference type="GO" id="GO:0005634">
    <property type="term" value="C:nucleus"/>
    <property type="evidence" value="ECO:0007669"/>
    <property type="project" value="TreeGrafter"/>
</dbReference>
<evidence type="ECO:0000313" key="3">
    <source>
        <dbReference type="EMBL" id="CUS10717.1"/>
    </source>
</evidence>
<dbReference type="Proteomes" id="UP001412239">
    <property type="component" value="Unassembled WGS sequence"/>
</dbReference>
<dbReference type="EMBL" id="LN891040">
    <property type="protein sequence ID" value="CUS10717.1"/>
    <property type="molecule type" value="Genomic_DNA"/>
</dbReference>
<dbReference type="CDD" id="cd02958">
    <property type="entry name" value="UAS"/>
    <property type="match status" value="1"/>
</dbReference>
<dbReference type="Pfam" id="PF00789">
    <property type="entry name" value="UBX"/>
    <property type="match status" value="1"/>
</dbReference>
<dbReference type="Pfam" id="PF14555">
    <property type="entry name" value="UBA_4"/>
    <property type="match status" value="1"/>
</dbReference>
<dbReference type="Pfam" id="PF13899">
    <property type="entry name" value="Thioredoxin_7"/>
    <property type="match status" value="1"/>
</dbReference>
<name>A0A292PW89_9PEZI</name>
<dbReference type="InterPro" id="IPR001012">
    <property type="entry name" value="UBX_dom"/>
</dbReference>
<evidence type="ECO:0000256" key="1">
    <source>
        <dbReference type="SAM" id="MobiDB-lite"/>
    </source>
</evidence>
<dbReference type="CDD" id="cd14348">
    <property type="entry name" value="UBA_p47"/>
    <property type="match status" value="1"/>
</dbReference>
<feature type="region of interest" description="Disordered" evidence="1">
    <location>
        <begin position="411"/>
        <end position="437"/>
    </location>
</feature>
<feature type="domain" description="UBX" evidence="2">
    <location>
        <begin position="476"/>
        <end position="568"/>
    </location>
</feature>
<dbReference type="SUPFAM" id="SSF46934">
    <property type="entry name" value="UBA-like"/>
    <property type="match status" value="1"/>
</dbReference>
<keyword evidence="4" id="KW-1185">Reference proteome</keyword>
<dbReference type="Gene3D" id="3.10.20.90">
    <property type="entry name" value="Phosphatidylinositol 3-kinase Catalytic Subunit, Chain A, domain 1"/>
    <property type="match status" value="1"/>
</dbReference>
<dbReference type="AlphaFoldDB" id="A0A292PW89"/>
<proteinExistence type="predicted"/>
<dbReference type="InterPro" id="IPR006577">
    <property type="entry name" value="UAS"/>
</dbReference>
<dbReference type="InterPro" id="IPR029071">
    <property type="entry name" value="Ubiquitin-like_domsf"/>
</dbReference>
<dbReference type="PROSITE" id="PS50033">
    <property type="entry name" value="UBX"/>
    <property type="match status" value="1"/>
</dbReference>
<dbReference type="SMART" id="SM00594">
    <property type="entry name" value="UAS"/>
    <property type="match status" value="1"/>
</dbReference>
<evidence type="ECO:0000259" key="2">
    <source>
        <dbReference type="PROSITE" id="PS50033"/>
    </source>
</evidence>
<dbReference type="InterPro" id="IPR009060">
    <property type="entry name" value="UBA-like_sf"/>
</dbReference>
<dbReference type="CDD" id="cd01767">
    <property type="entry name" value="UBX"/>
    <property type="match status" value="1"/>
</dbReference>
<dbReference type="SUPFAM" id="SSF54236">
    <property type="entry name" value="Ubiquitin-like"/>
    <property type="match status" value="1"/>
</dbReference>
<protein>
    <recommendedName>
        <fullName evidence="2">UBX domain-containing protein</fullName>
    </recommendedName>
</protein>
<dbReference type="GO" id="GO:0043130">
    <property type="term" value="F:ubiquitin binding"/>
    <property type="evidence" value="ECO:0007669"/>
    <property type="project" value="TreeGrafter"/>
</dbReference>
<evidence type="ECO:0000313" key="4">
    <source>
        <dbReference type="Proteomes" id="UP001412239"/>
    </source>
</evidence>
<organism evidence="3 4">
    <name type="scientific">Tuber aestivum</name>
    <name type="common">summer truffle</name>
    <dbReference type="NCBI Taxonomy" id="59557"/>
    <lineage>
        <taxon>Eukaryota</taxon>
        <taxon>Fungi</taxon>
        <taxon>Dikarya</taxon>
        <taxon>Ascomycota</taxon>
        <taxon>Pezizomycotina</taxon>
        <taxon>Pezizomycetes</taxon>
        <taxon>Pezizales</taxon>
        <taxon>Tuberaceae</taxon>
        <taxon>Tuber</taxon>
    </lineage>
</organism>
<feature type="region of interest" description="Disordered" evidence="1">
    <location>
        <begin position="38"/>
        <end position="122"/>
    </location>
</feature>
<dbReference type="InterPro" id="IPR050730">
    <property type="entry name" value="UBX_domain-protein"/>
</dbReference>
<sequence>MDELIAQFTSITGATSRKAEIYLKVSDGDLPQAIQLYFDTGGADMESGPSAQTAPPPPPPPPVLPSRRTLIDEPIEIGDDDDMGDDNDDDDDDLREALRASEPARATAATPGSGSGSGVNSAYDEDEAIARRLQEEFYGEAGGAGSSGENGVRAPIARTRDTLIGGDDYGYPETIAERRGDVLILWVIAATGHRGVFGLRSAANVWASEGMSGDELLSEAAGGASESSPKTSKLAEIFRPPFEIMTNLSFQDAREEAKEVEKWILVNIQDNSLFPCQTLNRDIWKAAEVKATVKENFVFLQMDRAGRDGKDYLRLYMDNAVDDRALFTTGTKAEDVFPHIAIIDPRTGEQVKVWTDVPKNPLEFVMVLHEFLDRYSLKVDAKNPIQRKTKIKASVAHMTEDEMMQLAMQNSLSGTSTPPGAASDPDDLTKAGGSSSEVGDLMEFEDAQETQADTSGEPESVFWKIRGDKHHAEPLNGPDITRIQFKMSDGSRVVRKFLLKDRVERLFEYVKADLLPEHQEKRKSAVDGKEDSLVGKEFDLVSLGKKLIDHLEETIDEAGLKMGTVMVEIVD</sequence>
<dbReference type="Gene3D" id="3.40.30.10">
    <property type="entry name" value="Glutaredoxin"/>
    <property type="match status" value="1"/>
</dbReference>
<feature type="compositionally biased region" description="Pro residues" evidence="1">
    <location>
        <begin position="54"/>
        <end position="64"/>
    </location>
</feature>
<feature type="compositionally biased region" description="Acidic residues" evidence="1">
    <location>
        <begin position="73"/>
        <end position="94"/>
    </location>
</feature>
<accession>A0A292PW89</accession>
<dbReference type="GO" id="GO:0043161">
    <property type="term" value="P:proteasome-mediated ubiquitin-dependent protein catabolic process"/>
    <property type="evidence" value="ECO:0007669"/>
    <property type="project" value="TreeGrafter"/>
</dbReference>
<reference evidence="3" key="1">
    <citation type="submission" date="2015-10" db="EMBL/GenBank/DDBJ databases">
        <authorList>
            <person name="Regsiter A."/>
            <person name="william w."/>
        </authorList>
    </citation>
    <scope>NUCLEOTIDE SEQUENCE</scope>
    <source>
        <strain evidence="3">Montdore</strain>
    </source>
</reference>
<dbReference type="PANTHER" id="PTHR23322:SF6">
    <property type="entry name" value="UBX DOMAIN-CONTAINING PROTEIN 7"/>
    <property type="match status" value="1"/>
</dbReference>
<dbReference type="Gene3D" id="1.10.8.10">
    <property type="entry name" value="DNA helicase RuvA subunit, C-terminal domain"/>
    <property type="match status" value="1"/>
</dbReference>
<dbReference type="SUPFAM" id="SSF52833">
    <property type="entry name" value="Thioredoxin-like"/>
    <property type="match status" value="1"/>
</dbReference>